<organism evidence="1 2">
    <name type="scientific">candidate division TA06 bacterium DG_78</name>
    <dbReference type="NCBI Taxonomy" id="1703772"/>
    <lineage>
        <taxon>Bacteria</taxon>
        <taxon>Bacteria division TA06</taxon>
    </lineage>
</organism>
<dbReference type="Proteomes" id="UP000051012">
    <property type="component" value="Unassembled WGS sequence"/>
</dbReference>
<comment type="caution">
    <text evidence="1">The sequence shown here is derived from an EMBL/GenBank/DDBJ whole genome shotgun (WGS) entry which is preliminary data.</text>
</comment>
<dbReference type="SUPFAM" id="SSF50447">
    <property type="entry name" value="Translation proteins"/>
    <property type="match status" value="1"/>
</dbReference>
<dbReference type="Gene3D" id="2.40.30.10">
    <property type="entry name" value="Translation factors"/>
    <property type="match status" value="1"/>
</dbReference>
<accession>A0A0S7YH52</accession>
<proteinExistence type="predicted"/>
<protein>
    <recommendedName>
        <fullName evidence="3">Translation elongation factor-like protein</fullName>
    </recommendedName>
</protein>
<gene>
    <name evidence="1" type="ORF">AMJ52_02055</name>
</gene>
<evidence type="ECO:0000313" key="2">
    <source>
        <dbReference type="Proteomes" id="UP000051012"/>
    </source>
</evidence>
<sequence length="84" mass="9435">MEKLIGKITHYFNKISVGIIEITEGELAVGDTIHIKGHTTDFTQTVTSMQIEHENIEKAKKGDSIGLKVDSHVHEKDEVYKVTE</sequence>
<name>A0A0S7YH52_UNCT6</name>
<dbReference type="AlphaFoldDB" id="A0A0S7YH52"/>
<evidence type="ECO:0008006" key="3">
    <source>
        <dbReference type="Google" id="ProtNLM"/>
    </source>
</evidence>
<dbReference type="EMBL" id="LJNI01000017">
    <property type="protein sequence ID" value="KPJ74049.1"/>
    <property type="molecule type" value="Genomic_DNA"/>
</dbReference>
<evidence type="ECO:0000313" key="1">
    <source>
        <dbReference type="EMBL" id="KPJ74049.1"/>
    </source>
</evidence>
<dbReference type="InterPro" id="IPR009000">
    <property type="entry name" value="Transl_B-barrel_sf"/>
</dbReference>
<reference evidence="1 2" key="1">
    <citation type="journal article" date="2015" name="Microbiome">
        <title>Genomic resolution of linkages in carbon, nitrogen, and sulfur cycling among widespread estuary sediment bacteria.</title>
        <authorList>
            <person name="Baker B.J."/>
            <person name="Lazar C.S."/>
            <person name="Teske A.P."/>
            <person name="Dick G.J."/>
        </authorList>
    </citation>
    <scope>NUCLEOTIDE SEQUENCE [LARGE SCALE GENOMIC DNA]</scope>
    <source>
        <strain evidence="1">DG_78</strain>
    </source>
</reference>